<keyword evidence="1" id="KW-0472">Membrane</keyword>
<name>A0A2U2BZ03_9BACT</name>
<proteinExistence type="predicted"/>
<keyword evidence="1" id="KW-0812">Transmembrane</keyword>
<dbReference type="RefSeq" id="WP_109158722.1">
    <property type="nucleotide sequence ID" value="NZ_QEYI01000009.1"/>
</dbReference>
<dbReference type="AlphaFoldDB" id="A0A2U2BZ03"/>
<dbReference type="Proteomes" id="UP000245014">
    <property type="component" value="Unassembled WGS sequence"/>
</dbReference>
<feature type="transmembrane region" description="Helical" evidence="1">
    <location>
        <begin position="145"/>
        <end position="165"/>
    </location>
</feature>
<sequence length="275" mass="31646">MKTFIFNNFGKISILILSIFIIFASSSVVVNESAKDVIDKSFNQALIVFGSAKALNAVISLAQGTEINLPFVVVAIGEVLDPINDLVEQFSLIMLASLVSLGIQKILLNFVSNDFFNLTFIISILVFNIFLFLKFKNIESIKNMALKLTLILLFLRFSIPFVAYLNEYSYDYFIKPQYNIEQLNETILNTKDEISKINLESVEEKESGFFEKFRQKFDMTFYEKKVDEYKDAVDSSSDNIVDLIIVFIFQTILLPLFYLFVFYILLKKLFNFPAK</sequence>
<evidence type="ECO:0000313" key="2">
    <source>
        <dbReference type="EMBL" id="PWE20011.1"/>
    </source>
</evidence>
<feature type="transmembrane region" description="Helical" evidence="1">
    <location>
        <begin position="243"/>
        <end position="266"/>
    </location>
</feature>
<evidence type="ECO:0000313" key="3">
    <source>
        <dbReference type="Proteomes" id="UP000245014"/>
    </source>
</evidence>
<feature type="transmembrane region" description="Helical" evidence="1">
    <location>
        <begin position="115"/>
        <end position="133"/>
    </location>
</feature>
<gene>
    <name evidence="2" type="ORF">DF188_08845</name>
</gene>
<dbReference type="STRING" id="28200.GCA_001572935_00250"/>
<reference evidence="2 3" key="1">
    <citation type="submission" date="2018-05" db="EMBL/GenBank/DDBJ databases">
        <title>Antimicrobial susceptibility testing and genomic analysis of Arcobacter skirrowii strains and one Arcobacter butzleri isolated from German poultry farms.</title>
        <authorList>
            <person name="Haenel I."/>
            <person name="Hotzel H."/>
            <person name="Tomaso H."/>
            <person name="Busch A."/>
        </authorList>
    </citation>
    <scope>NUCLEOTIDE SEQUENCE [LARGE SCALE GENOMIC DNA]</scope>
    <source>
        <strain evidence="3">v</strain>
    </source>
</reference>
<keyword evidence="1" id="KW-1133">Transmembrane helix</keyword>
<organism evidence="2 3">
    <name type="scientific">Aliarcobacter skirrowii</name>
    <dbReference type="NCBI Taxonomy" id="28200"/>
    <lineage>
        <taxon>Bacteria</taxon>
        <taxon>Pseudomonadati</taxon>
        <taxon>Campylobacterota</taxon>
        <taxon>Epsilonproteobacteria</taxon>
        <taxon>Campylobacterales</taxon>
        <taxon>Arcobacteraceae</taxon>
        <taxon>Aliarcobacter</taxon>
    </lineage>
</organism>
<feature type="transmembrane region" description="Helical" evidence="1">
    <location>
        <begin position="12"/>
        <end position="30"/>
    </location>
</feature>
<protein>
    <submittedName>
        <fullName evidence="2">Uncharacterized protein</fullName>
    </submittedName>
</protein>
<accession>A0A2U2BZ03</accession>
<dbReference type="EMBL" id="QEYI01000009">
    <property type="protein sequence ID" value="PWE20011.1"/>
    <property type="molecule type" value="Genomic_DNA"/>
</dbReference>
<evidence type="ECO:0000256" key="1">
    <source>
        <dbReference type="SAM" id="Phobius"/>
    </source>
</evidence>
<comment type="caution">
    <text evidence="2">The sequence shown here is derived from an EMBL/GenBank/DDBJ whole genome shotgun (WGS) entry which is preliminary data.</text>
</comment>